<reference evidence="1 2" key="1">
    <citation type="submission" date="2019-07" db="EMBL/GenBank/DDBJ databases">
        <title>Whole genome shotgun sequence of Oceanithermus desulfurans NBRC 100063.</title>
        <authorList>
            <person name="Hosoyama A."/>
            <person name="Uohara A."/>
            <person name="Ohji S."/>
            <person name="Ichikawa N."/>
        </authorList>
    </citation>
    <scope>NUCLEOTIDE SEQUENCE [LARGE SCALE GENOMIC DNA]</scope>
    <source>
        <strain evidence="1 2">NBRC 100063</strain>
    </source>
</reference>
<evidence type="ECO:0000313" key="1">
    <source>
        <dbReference type="EMBL" id="GEM89862.1"/>
    </source>
</evidence>
<dbReference type="Gene3D" id="3.40.50.1820">
    <property type="entry name" value="alpha/beta hydrolase"/>
    <property type="match status" value="1"/>
</dbReference>
<dbReference type="EMBL" id="BJXN01000007">
    <property type="protein sequence ID" value="GEM89862.1"/>
    <property type="molecule type" value="Genomic_DNA"/>
</dbReference>
<proteinExistence type="predicted"/>
<gene>
    <name evidence="1" type="ORF">ODE01S_12960</name>
</gene>
<evidence type="ECO:0000313" key="2">
    <source>
        <dbReference type="Proteomes" id="UP000321827"/>
    </source>
</evidence>
<dbReference type="InterPro" id="IPR029058">
    <property type="entry name" value="AB_hydrolase_fold"/>
</dbReference>
<dbReference type="AlphaFoldDB" id="A0A511RLP5"/>
<accession>A0A511RLP5</accession>
<dbReference type="OrthoDB" id="24572at2"/>
<dbReference type="RefSeq" id="WP_147147068.1">
    <property type="nucleotide sequence ID" value="NZ_BJXN01000007.1"/>
</dbReference>
<name>A0A511RLP5_9DEIN</name>
<evidence type="ECO:0008006" key="3">
    <source>
        <dbReference type="Google" id="ProtNLM"/>
    </source>
</evidence>
<organism evidence="1 2">
    <name type="scientific">Oceanithermus desulfurans NBRC 100063</name>
    <dbReference type="NCBI Taxonomy" id="1227550"/>
    <lineage>
        <taxon>Bacteria</taxon>
        <taxon>Thermotogati</taxon>
        <taxon>Deinococcota</taxon>
        <taxon>Deinococci</taxon>
        <taxon>Thermales</taxon>
        <taxon>Thermaceae</taxon>
        <taxon>Oceanithermus</taxon>
    </lineage>
</organism>
<dbReference type="Proteomes" id="UP000321827">
    <property type="component" value="Unassembled WGS sequence"/>
</dbReference>
<dbReference type="SUPFAM" id="SSF53474">
    <property type="entry name" value="alpha/beta-Hydrolases"/>
    <property type="match status" value="1"/>
</dbReference>
<protein>
    <recommendedName>
        <fullName evidence="3">Alpha/beta hydrolase</fullName>
    </recommendedName>
</protein>
<comment type="caution">
    <text evidence="1">The sequence shown here is derived from an EMBL/GenBank/DDBJ whole genome shotgun (WGS) entry which is preliminary data.</text>
</comment>
<sequence>MKRLLLFVGVFVVAFVIFYGVPFRQAGIEYSYKPRIAWADEAPPAVVIFAVSGRCGIHCNAPDDNHEYLTGAGTVEALANAFRRHRFSVYTLAYRAHLKTAPARGPGGKPQYGFLQLEADFDLVQRNWPHTRRVLVGHSHGVNWTHNLLRLHPEWTVDYLIDLDGVCDRWEEDNAAYFAAYERAARKKRWQADPARSCRVEAVPVAGGKRLFDVKDVAYPGAAYNLEVRTRTPSLHDAVPNRRPDGSTLGIETFVTGENHSAILVPGSQALAWVEQTLARIERKRGPARNGAGLSPAFAQSR</sequence>